<name>A0A6S6XW16_9PROT</name>
<reference evidence="2 3" key="1">
    <citation type="submission" date="2020-03" db="EMBL/GenBank/DDBJ databases">
        <authorList>
            <consortium name="Genoscope - CEA"/>
            <person name="William W."/>
        </authorList>
    </citation>
    <scope>NUCLEOTIDE SEQUENCE [LARGE SCALE GENOMIC DNA]</scope>
    <source>
        <strain evidence="3">DSM 16959</strain>
    </source>
</reference>
<feature type="domain" description="YhcG N-terminal" evidence="1">
    <location>
        <begin position="61"/>
        <end position="135"/>
    </location>
</feature>
<evidence type="ECO:0000259" key="1">
    <source>
        <dbReference type="Pfam" id="PF17761"/>
    </source>
</evidence>
<dbReference type="PANTHER" id="PTHR30547">
    <property type="entry name" value="UNCHARACTERIZED PROTEIN YHCG-RELATED"/>
    <property type="match status" value="1"/>
</dbReference>
<dbReference type="RefSeq" id="WP_170228266.1">
    <property type="nucleotide sequence ID" value="NZ_LR778301.1"/>
</dbReference>
<dbReference type="EMBL" id="LR778301">
    <property type="protein sequence ID" value="CAB1368423.1"/>
    <property type="molecule type" value="Genomic_DNA"/>
</dbReference>
<gene>
    <name evidence="2" type="ORF">DENOEST_1258</name>
</gene>
<dbReference type="InterPro" id="IPR041527">
    <property type="entry name" value="YhcG_N"/>
</dbReference>
<organism evidence="2 3">
    <name type="scientific">Denitratisoma oestradiolicum</name>
    <dbReference type="NCBI Taxonomy" id="311182"/>
    <lineage>
        <taxon>Bacteria</taxon>
        <taxon>Pseudomonadati</taxon>
        <taxon>Pseudomonadota</taxon>
        <taxon>Betaproteobacteria</taxon>
        <taxon>Nitrosomonadales</taxon>
        <taxon>Sterolibacteriaceae</taxon>
        <taxon>Denitratisoma</taxon>
    </lineage>
</organism>
<proteinExistence type="predicted"/>
<dbReference type="PANTHER" id="PTHR30547:SF5">
    <property type="entry name" value="NUCLEASE YHCG-RELATED"/>
    <property type="match status" value="1"/>
</dbReference>
<evidence type="ECO:0000313" key="3">
    <source>
        <dbReference type="Proteomes" id="UP000515733"/>
    </source>
</evidence>
<protein>
    <recommendedName>
        <fullName evidence="1">YhcG N-terminal domain-containing protein</fullName>
    </recommendedName>
</protein>
<keyword evidence="3" id="KW-1185">Reference proteome</keyword>
<dbReference type="InterPro" id="IPR053148">
    <property type="entry name" value="PD-DEXK-like_domain"/>
</dbReference>
<dbReference type="KEGG" id="doe:DENOEST_1258"/>
<dbReference type="Proteomes" id="UP000515733">
    <property type="component" value="Chromosome"/>
</dbReference>
<accession>A0A6S6XW16</accession>
<sequence length="151" mass="17007">MNRVHRQGNFSELKAHDAQLERLGLLAERYFADDPNTCLLKLRQLAECIAQSQSVDSRGGERLAQEFGRGGEAKNLRRMVQFAQACANGVIVATLSRQLSWSHVVALLPLKSAEARLHYTEQAAQEHWSVRELRDDDATHTAKRGRKTTKV</sequence>
<evidence type="ECO:0000313" key="2">
    <source>
        <dbReference type="EMBL" id="CAB1368423.1"/>
    </source>
</evidence>
<dbReference type="AlphaFoldDB" id="A0A6S6XW16"/>
<dbReference type="Pfam" id="PF17761">
    <property type="entry name" value="DUF1016_N"/>
    <property type="match status" value="1"/>
</dbReference>